<dbReference type="InterPro" id="IPR036259">
    <property type="entry name" value="MFS_trans_sf"/>
</dbReference>
<gene>
    <name evidence="7" type="ORF">MNOR_LOCUS28874</name>
</gene>
<dbReference type="AlphaFoldDB" id="A0AAV2RWD1"/>
<dbReference type="Pfam" id="PF00083">
    <property type="entry name" value="Sugar_tr"/>
    <property type="match status" value="1"/>
</dbReference>
<feature type="non-terminal residue" evidence="7">
    <location>
        <position position="343"/>
    </location>
</feature>
<comment type="subcellular location">
    <subcellularLocation>
        <location evidence="1">Membrane</location>
        <topology evidence="1">Multi-pass membrane protein</topology>
    </subcellularLocation>
</comment>
<sequence>SKEALRNQALVSIVMVFIQLNIGATVGYAGVVMSQIPAISLDQNIIANSRNFSLKNPSTLEYNKALFSSLPFLGGAFGSVVGGISQAHLGQRRTLLLALPTASITWISLTLATSTAGVLAVRFLQGLVMGSMLVSSYSFTSEVAKAEVRGFVNGILAISQEVGLLLVFWMGSIITWRSLAVICSFGLTIIPFFGIIFIHDSPRWLAMCKSLDEAYDALVFYRSSAYDSKSELFIINEQIKSTKSSKLMNQLKTIRIDNYTHSIIFLTIYVFVGQFTGNIVLVSNIVSIFNDADVDVDEYASTIVIGIARVAGAFAFTCINEQVGRRAVLIPALYFCTPCLIIT</sequence>
<evidence type="ECO:0000313" key="8">
    <source>
        <dbReference type="Proteomes" id="UP001497623"/>
    </source>
</evidence>
<dbReference type="Gene3D" id="1.20.1250.20">
    <property type="entry name" value="MFS general substrate transporter like domains"/>
    <property type="match status" value="1"/>
</dbReference>
<dbReference type="InterPro" id="IPR050549">
    <property type="entry name" value="MFS_Trehalose_Transporter"/>
</dbReference>
<evidence type="ECO:0000256" key="3">
    <source>
        <dbReference type="ARBA" id="ARBA00022989"/>
    </source>
</evidence>
<dbReference type="SUPFAM" id="SSF103473">
    <property type="entry name" value="MFS general substrate transporter"/>
    <property type="match status" value="1"/>
</dbReference>
<protein>
    <recommendedName>
        <fullName evidence="6">Major facilitator superfamily (MFS) profile domain-containing protein</fullName>
    </recommendedName>
</protein>
<feature type="transmembrane region" description="Helical" evidence="5">
    <location>
        <begin position="151"/>
        <end position="170"/>
    </location>
</feature>
<keyword evidence="8" id="KW-1185">Reference proteome</keyword>
<feature type="transmembrane region" description="Helical" evidence="5">
    <location>
        <begin position="95"/>
        <end position="113"/>
    </location>
</feature>
<comment type="caution">
    <text evidence="7">The sequence shown here is derived from an EMBL/GenBank/DDBJ whole genome shotgun (WGS) entry which is preliminary data.</text>
</comment>
<evidence type="ECO:0000259" key="6">
    <source>
        <dbReference type="PROSITE" id="PS50850"/>
    </source>
</evidence>
<dbReference type="PROSITE" id="PS50850">
    <property type="entry name" value="MFS"/>
    <property type="match status" value="1"/>
</dbReference>
<name>A0AAV2RWD1_MEGNR</name>
<feature type="transmembrane region" description="Helical" evidence="5">
    <location>
        <begin position="263"/>
        <end position="287"/>
    </location>
</feature>
<feature type="transmembrane region" description="Helical" evidence="5">
    <location>
        <begin position="65"/>
        <end position="83"/>
    </location>
</feature>
<feature type="transmembrane region" description="Helical" evidence="5">
    <location>
        <begin position="176"/>
        <end position="198"/>
    </location>
</feature>
<evidence type="ECO:0000256" key="1">
    <source>
        <dbReference type="ARBA" id="ARBA00004141"/>
    </source>
</evidence>
<feature type="domain" description="Major facilitator superfamily (MFS) profile" evidence="6">
    <location>
        <begin position="16"/>
        <end position="343"/>
    </location>
</feature>
<dbReference type="InterPro" id="IPR020846">
    <property type="entry name" value="MFS_dom"/>
</dbReference>
<feature type="transmembrane region" description="Helical" evidence="5">
    <location>
        <begin position="9"/>
        <end position="31"/>
    </location>
</feature>
<organism evidence="7 8">
    <name type="scientific">Meganyctiphanes norvegica</name>
    <name type="common">Northern krill</name>
    <name type="synonym">Thysanopoda norvegica</name>
    <dbReference type="NCBI Taxonomy" id="48144"/>
    <lineage>
        <taxon>Eukaryota</taxon>
        <taxon>Metazoa</taxon>
        <taxon>Ecdysozoa</taxon>
        <taxon>Arthropoda</taxon>
        <taxon>Crustacea</taxon>
        <taxon>Multicrustacea</taxon>
        <taxon>Malacostraca</taxon>
        <taxon>Eumalacostraca</taxon>
        <taxon>Eucarida</taxon>
        <taxon>Euphausiacea</taxon>
        <taxon>Euphausiidae</taxon>
        <taxon>Meganyctiphanes</taxon>
    </lineage>
</organism>
<dbReference type="EMBL" id="CAXKWB010032580">
    <property type="protein sequence ID" value="CAL4141518.1"/>
    <property type="molecule type" value="Genomic_DNA"/>
</dbReference>
<dbReference type="PANTHER" id="PTHR48021:SF89">
    <property type="entry name" value="FI02132P-RELATED"/>
    <property type="match status" value="1"/>
</dbReference>
<reference evidence="7 8" key="1">
    <citation type="submission" date="2024-05" db="EMBL/GenBank/DDBJ databases">
        <authorList>
            <person name="Wallberg A."/>
        </authorList>
    </citation>
    <scope>NUCLEOTIDE SEQUENCE [LARGE SCALE GENOMIC DNA]</scope>
</reference>
<evidence type="ECO:0000256" key="5">
    <source>
        <dbReference type="SAM" id="Phobius"/>
    </source>
</evidence>
<evidence type="ECO:0000313" key="7">
    <source>
        <dbReference type="EMBL" id="CAL4141518.1"/>
    </source>
</evidence>
<dbReference type="Proteomes" id="UP001497623">
    <property type="component" value="Unassembled WGS sequence"/>
</dbReference>
<dbReference type="GO" id="GO:0022857">
    <property type="term" value="F:transmembrane transporter activity"/>
    <property type="evidence" value="ECO:0007669"/>
    <property type="project" value="InterPro"/>
</dbReference>
<dbReference type="InterPro" id="IPR005828">
    <property type="entry name" value="MFS_sugar_transport-like"/>
</dbReference>
<dbReference type="GO" id="GO:0016020">
    <property type="term" value="C:membrane"/>
    <property type="evidence" value="ECO:0007669"/>
    <property type="project" value="UniProtKB-SubCell"/>
</dbReference>
<keyword evidence="2 5" id="KW-0812">Transmembrane</keyword>
<proteinExistence type="predicted"/>
<feature type="non-terminal residue" evidence="7">
    <location>
        <position position="1"/>
    </location>
</feature>
<evidence type="ECO:0000256" key="2">
    <source>
        <dbReference type="ARBA" id="ARBA00022692"/>
    </source>
</evidence>
<keyword evidence="3 5" id="KW-1133">Transmembrane helix</keyword>
<accession>A0AAV2RWD1</accession>
<dbReference type="PANTHER" id="PTHR48021">
    <property type="match status" value="1"/>
</dbReference>
<feature type="transmembrane region" description="Helical" evidence="5">
    <location>
        <begin position="299"/>
        <end position="319"/>
    </location>
</feature>
<keyword evidence="4 5" id="KW-0472">Membrane</keyword>
<evidence type="ECO:0000256" key="4">
    <source>
        <dbReference type="ARBA" id="ARBA00023136"/>
    </source>
</evidence>